<dbReference type="PANTHER" id="PTHR36447">
    <property type="entry name" value="BETA-GALACTOSIDASE GANA"/>
    <property type="match status" value="1"/>
</dbReference>
<evidence type="ECO:0000256" key="5">
    <source>
        <dbReference type="ARBA" id="ARBA00023295"/>
    </source>
</evidence>
<dbReference type="CDD" id="cd03143">
    <property type="entry name" value="A4_beta-galactosidase_middle_domain"/>
    <property type="match status" value="1"/>
</dbReference>
<comment type="similarity">
    <text evidence="2 6">Belongs to the glycosyl hydrolase 42 family.</text>
</comment>
<feature type="domain" description="Glycoside hydrolase family 42 N-terminal" evidence="7">
    <location>
        <begin position="8"/>
        <end position="377"/>
    </location>
</feature>
<keyword evidence="10" id="KW-1185">Reference proteome</keyword>
<protein>
    <recommendedName>
        <fullName evidence="3 6">Beta-galactosidase</fullName>
        <shortName evidence="6">Beta-gal</shortName>
        <ecNumber evidence="3 6">3.2.1.23</ecNumber>
    </recommendedName>
</protein>
<name>A0ABS5YL57_9ACTN</name>
<keyword evidence="4 6" id="KW-0378">Hydrolase</keyword>
<dbReference type="Gene3D" id="3.20.20.80">
    <property type="entry name" value="Glycosidases"/>
    <property type="match status" value="1"/>
</dbReference>
<evidence type="ECO:0000256" key="2">
    <source>
        <dbReference type="ARBA" id="ARBA00005940"/>
    </source>
</evidence>
<dbReference type="Proteomes" id="UP001519654">
    <property type="component" value="Unassembled WGS sequence"/>
</dbReference>
<evidence type="ECO:0000256" key="3">
    <source>
        <dbReference type="ARBA" id="ARBA00012756"/>
    </source>
</evidence>
<evidence type="ECO:0000259" key="8">
    <source>
        <dbReference type="Pfam" id="PF08532"/>
    </source>
</evidence>
<dbReference type="Gene3D" id="3.40.50.880">
    <property type="match status" value="1"/>
</dbReference>
<comment type="catalytic activity">
    <reaction evidence="1 6">
        <text>Hydrolysis of terminal non-reducing beta-D-galactose residues in beta-D-galactosides.</text>
        <dbReference type="EC" id="3.2.1.23"/>
    </reaction>
</comment>
<dbReference type="PANTHER" id="PTHR36447:SF1">
    <property type="entry name" value="BETA-GALACTOSIDASE GANA"/>
    <property type="match status" value="1"/>
</dbReference>
<gene>
    <name evidence="9" type="ORF">KOI35_11905</name>
</gene>
<dbReference type="InterPro" id="IPR013738">
    <property type="entry name" value="Beta_galactosidase_Trimer"/>
</dbReference>
<dbReference type="EMBL" id="JAHKKG010000004">
    <property type="protein sequence ID" value="MBU2664196.1"/>
    <property type="molecule type" value="Genomic_DNA"/>
</dbReference>
<evidence type="ECO:0000256" key="4">
    <source>
        <dbReference type="ARBA" id="ARBA00022801"/>
    </source>
</evidence>
<dbReference type="InterPro" id="IPR029062">
    <property type="entry name" value="Class_I_gatase-like"/>
</dbReference>
<comment type="caution">
    <text evidence="9">The sequence shown here is derived from an EMBL/GenBank/DDBJ whole genome shotgun (WGS) entry which is preliminary data.</text>
</comment>
<dbReference type="PIRSF" id="PIRSF001084">
    <property type="entry name" value="B-galactosidase"/>
    <property type="match status" value="1"/>
</dbReference>
<proteinExistence type="inferred from homology"/>
<dbReference type="InterPro" id="IPR013529">
    <property type="entry name" value="Glyco_hydro_42_N"/>
</dbReference>
<dbReference type="Pfam" id="PF08532">
    <property type="entry name" value="Glyco_hydro_42M"/>
    <property type="match status" value="1"/>
</dbReference>
<dbReference type="SUPFAM" id="SSF52317">
    <property type="entry name" value="Class I glutamine amidotransferase-like"/>
    <property type="match status" value="1"/>
</dbReference>
<dbReference type="InterPro" id="IPR017853">
    <property type="entry name" value="GH"/>
</dbReference>
<evidence type="ECO:0000259" key="7">
    <source>
        <dbReference type="Pfam" id="PF02449"/>
    </source>
</evidence>
<evidence type="ECO:0000313" key="9">
    <source>
        <dbReference type="EMBL" id="MBU2664196.1"/>
    </source>
</evidence>
<evidence type="ECO:0000256" key="6">
    <source>
        <dbReference type="PIRNR" id="PIRNR001084"/>
    </source>
</evidence>
<evidence type="ECO:0000256" key="1">
    <source>
        <dbReference type="ARBA" id="ARBA00001412"/>
    </source>
</evidence>
<dbReference type="EC" id="3.2.1.23" evidence="3 6"/>
<organism evidence="9 10">
    <name type="scientific">Paractinoplanes bogorensis</name>
    <dbReference type="NCBI Taxonomy" id="1610840"/>
    <lineage>
        <taxon>Bacteria</taxon>
        <taxon>Bacillati</taxon>
        <taxon>Actinomycetota</taxon>
        <taxon>Actinomycetes</taxon>
        <taxon>Micromonosporales</taxon>
        <taxon>Micromonosporaceae</taxon>
        <taxon>Paractinoplanes</taxon>
    </lineage>
</organism>
<feature type="domain" description="Beta-galactosidase trimerisation" evidence="8">
    <location>
        <begin position="387"/>
        <end position="576"/>
    </location>
</feature>
<reference evidence="9 10" key="1">
    <citation type="submission" date="2021-06" db="EMBL/GenBank/DDBJ databases">
        <title>Actinoplanes lichenicola sp. nov., and Actinoplanes ovalisporus sp. nov., isolated from lichen in Thailand.</title>
        <authorList>
            <person name="Saeng-In P."/>
            <person name="Kanchanasin P."/>
            <person name="Yuki M."/>
            <person name="Kudo T."/>
            <person name="Ohkuma M."/>
            <person name="Phongsopitanun W."/>
            <person name="Tanasupawat S."/>
        </authorList>
    </citation>
    <scope>NUCLEOTIDE SEQUENCE [LARGE SCALE GENOMIC DNA]</scope>
    <source>
        <strain evidence="9 10">NBRC 110975</strain>
    </source>
</reference>
<keyword evidence="5 6" id="KW-0326">Glycosidase</keyword>
<dbReference type="Pfam" id="PF02449">
    <property type="entry name" value="Glyco_hydro_42"/>
    <property type="match status" value="1"/>
</dbReference>
<evidence type="ECO:0000313" key="10">
    <source>
        <dbReference type="Proteomes" id="UP001519654"/>
    </source>
</evidence>
<sequence>MPIYYGGDYNPEQWPSDVWSEDVCLMREAGVNLATVGVFSWARIQPDEGVYDYAWLDQVIDLLHESGIAVDLATGTASPPPWLTTKYPGVLTENADGVVRWPGSRQHYAPTSPDYRRLASDLVRTTVERYKDHPAVVLWHINNELGCHVAYDYSDQAAAAFRTWLARRYGDVDALNDAWGTMFWSQRYTDFAQVLPPRHAPYSVNPGQVLDFKRFSSDMLLELLRMEKQIIRTAGATQPLTTNMMSAFKPTDYWSWADEVDVIADDTYPDPRDPHSYADGAFARDLMRSLKPGRPWILMEQAPNYVNWRENNAAKAPGQMAAMSMQAVARGADGVLFFQWRQSAAGAEKYHSAMLPHGGPSTRTFREIVALGASLASLGSLPPSSRAEVAIVLDWDSWWALDQPNHPAPLDYIAQVRAWHAAFLAAGIQTDFVRSSGPFDDYRLIVAPSLHLISDATALLAFTGALLTTAFTDIVDEHDRFRPGGFTRQLGPLLGATVTDFAGVLPGEATVHGPGLHFEGTVLAEVLHLDGATALASFADGTPAFTRNGSCYHLATIPDEPGIRAVTTFLIDELGLTPALPNLPRHVEVCRRGPMTTVINHNPTPVQVGDDILDPYGYRITGLS</sequence>
<dbReference type="SUPFAM" id="SSF51445">
    <property type="entry name" value="(Trans)glycosidases"/>
    <property type="match status" value="1"/>
</dbReference>
<accession>A0ABS5YL57</accession>
<dbReference type="RefSeq" id="WP_215786615.1">
    <property type="nucleotide sequence ID" value="NZ_JAHKKG010000004.1"/>
</dbReference>
<dbReference type="InterPro" id="IPR003476">
    <property type="entry name" value="Glyco_hydro_42"/>
</dbReference>